<dbReference type="EMBL" id="AHGT01000107">
    <property type="protein sequence ID" value="ESU35014.1"/>
    <property type="molecule type" value="Genomic_DNA"/>
</dbReference>
<name>V6T8D9_GIAIN</name>
<organism evidence="1 2">
    <name type="scientific">Giardia intestinalis</name>
    <name type="common">Giardia lamblia</name>
    <dbReference type="NCBI Taxonomy" id="5741"/>
    <lineage>
        <taxon>Eukaryota</taxon>
        <taxon>Metamonada</taxon>
        <taxon>Diplomonadida</taxon>
        <taxon>Hexamitidae</taxon>
        <taxon>Giardiinae</taxon>
        <taxon>Giardia</taxon>
    </lineage>
</organism>
<reference evidence="1 2" key="2">
    <citation type="journal article" date="2013" name="Genome Biol. Evol.">
        <title>Genome sequencing of Giardia lamblia genotypes A2 and B isolates (DH and GS) and comparative analysis with the genomes of genotypes A1 and E (WB and Pig).</title>
        <authorList>
            <person name="Adam R.D."/>
            <person name="Dahlstrom E.W."/>
            <person name="Martens C.A."/>
            <person name="Bruno D.P."/>
            <person name="Barbian K.D."/>
            <person name="Ricklefs S.M."/>
            <person name="Hernandez M.M."/>
            <person name="Narla N.P."/>
            <person name="Patel R.B."/>
            <person name="Porcella S.F."/>
            <person name="Nash T.E."/>
        </authorList>
    </citation>
    <scope>NUCLEOTIDE SEQUENCE [LARGE SCALE GENOMIC DNA]</scope>
    <source>
        <strain evidence="1 2">DH</strain>
    </source>
</reference>
<evidence type="ECO:0000313" key="2">
    <source>
        <dbReference type="Proteomes" id="UP000018320"/>
    </source>
</evidence>
<dbReference type="VEuPathDB" id="GiardiaDB:DHA2_40517"/>
<dbReference type="VEuPathDB" id="GiardiaDB:GL50803_0040517"/>
<dbReference type="VEuPathDB" id="GiardiaDB:QR46_2570"/>
<dbReference type="AlphaFoldDB" id="V6T8D9"/>
<dbReference type="VEuPathDB" id="GiardiaDB:GL50581_273"/>
<sequence>VQPAVARRMRGAERGQNLHHPLEGVYEYRGDERLSFKLIARARMNFAEEQQHSFSVSNSESSSCISQEVADSRTPWSLASSRMHTSARLNPTGATRSVRDLGTRVFYRNSPAGSLSERNLALVDSMNRSALSEASMSVMSPRSMRAFQRKPGLFSVHKYASALASSLCEGTPKDKLTPKSVLSRIADNTKRSQANLDRVYAYTDIPKNPEITSLTRSKDPDIANSVRRLDPVSRELAETVAQIAHHVTRDEALAFGFDDDSNVYGLHVSH</sequence>
<dbReference type="Proteomes" id="UP000018320">
    <property type="component" value="Unassembled WGS sequence"/>
</dbReference>
<reference evidence="2" key="1">
    <citation type="submission" date="2012-02" db="EMBL/GenBank/DDBJ databases">
        <title>Genome sequencing of Giardia lamblia Genotypes A2 and B isolates (DH and GS) and comparative analysis with the genomes of Genotypes A1 and E (WB and Pig).</title>
        <authorList>
            <person name="Adam R."/>
            <person name="Dahlstrom E."/>
            <person name="Martens C."/>
            <person name="Bruno D."/>
            <person name="Barbian K."/>
            <person name="Porcella S.F."/>
            <person name="Nash T."/>
        </authorList>
    </citation>
    <scope>NUCLEOTIDE SEQUENCE</scope>
    <source>
        <strain evidence="2">DH</strain>
    </source>
</reference>
<proteinExistence type="predicted"/>
<comment type="caution">
    <text evidence="1">The sequence shown here is derived from an EMBL/GenBank/DDBJ whole genome shotgun (WGS) entry which is preliminary data.</text>
</comment>
<evidence type="ECO:0000313" key="1">
    <source>
        <dbReference type="EMBL" id="ESU35014.1"/>
    </source>
</evidence>
<gene>
    <name evidence="1" type="ORF">DHA2_40517</name>
</gene>
<accession>V6T8D9</accession>
<feature type="non-terminal residue" evidence="1">
    <location>
        <position position="1"/>
    </location>
</feature>
<protein>
    <submittedName>
        <fullName evidence="1">Uncharacterized protein</fullName>
    </submittedName>
</protein>